<name>X1NC27_9ZZZZ</name>
<keyword evidence="1" id="KW-0812">Transmembrane</keyword>
<accession>X1NC27</accession>
<feature type="transmembrane region" description="Helical" evidence="1">
    <location>
        <begin position="32"/>
        <end position="54"/>
    </location>
</feature>
<comment type="caution">
    <text evidence="2">The sequence shown here is derived from an EMBL/GenBank/DDBJ whole genome shotgun (WGS) entry which is preliminary data.</text>
</comment>
<feature type="transmembrane region" description="Helical" evidence="1">
    <location>
        <begin position="60"/>
        <end position="77"/>
    </location>
</feature>
<protein>
    <recommendedName>
        <fullName evidence="3">2TM domain-containing protein</fullName>
    </recommendedName>
</protein>
<keyword evidence="1" id="KW-1133">Transmembrane helix</keyword>
<organism evidence="2">
    <name type="scientific">marine sediment metagenome</name>
    <dbReference type="NCBI Taxonomy" id="412755"/>
    <lineage>
        <taxon>unclassified sequences</taxon>
        <taxon>metagenomes</taxon>
        <taxon>ecological metagenomes</taxon>
    </lineage>
</organism>
<reference evidence="2" key="1">
    <citation type="journal article" date="2014" name="Front. Microbiol.">
        <title>High frequency of phylogenetically diverse reductive dehalogenase-homologous genes in deep subseafloor sedimentary metagenomes.</title>
        <authorList>
            <person name="Kawai M."/>
            <person name="Futagami T."/>
            <person name="Toyoda A."/>
            <person name="Takaki Y."/>
            <person name="Nishi S."/>
            <person name="Hori S."/>
            <person name="Arai W."/>
            <person name="Tsubouchi T."/>
            <person name="Morono Y."/>
            <person name="Uchiyama I."/>
            <person name="Ito T."/>
            <person name="Fujiyama A."/>
            <person name="Inagaki F."/>
            <person name="Takami H."/>
        </authorList>
    </citation>
    <scope>NUCLEOTIDE SEQUENCE</scope>
    <source>
        <strain evidence="2">Expedition CK06-06</strain>
    </source>
</reference>
<evidence type="ECO:0000313" key="2">
    <source>
        <dbReference type="EMBL" id="GAI41183.1"/>
    </source>
</evidence>
<gene>
    <name evidence="2" type="ORF">S06H3_52046</name>
</gene>
<dbReference type="AlphaFoldDB" id="X1NC27"/>
<evidence type="ECO:0008006" key="3">
    <source>
        <dbReference type="Google" id="ProtNLM"/>
    </source>
</evidence>
<evidence type="ECO:0000256" key="1">
    <source>
        <dbReference type="SAM" id="Phobius"/>
    </source>
</evidence>
<proteinExistence type="predicted"/>
<keyword evidence="1" id="KW-0472">Membrane</keyword>
<feature type="non-terminal residue" evidence="2">
    <location>
        <position position="104"/>
    </location>
</feature>
<sequence>MMDEAEVTKQVSPEMERIAAQRARDRAKAAMWNLDVAVFLFAVLILVIILGTYTEMGIEVVAPVAIFGLAMAWLVGWRNGKQLYPRFYDEELSKLAQELKTTVK</sequence>
<dbReference type="EMBL" id="BARV01033069">
    <property type="protein sequence ID" value="GAI41183.1"/>
    <property type="molecule type" value="Genomic_DNA"/>
</dbReference>